<keyword evidence="2" id="KW-0176">Collagen</keyword>
<sequence>MALHEVQLKGYSVRPGNLSLGTFGSYGIEQLHVTIDDTWSGLAVTATFNPPKGEPREIRVPENGLIDVPAEATANEGTGTIVYCGVANGVQRITKTQGYNVITRGNVGGTAPFKPSESLATQVLQAALNAEKNSAEAKSAADDLRNDAANGKFDGKDGAKGDKGDTGPRGPVGPQGPQGEKGVQGPAGATGATGPQGKQGIQGEKGDTGERGPQGEQGVQGVQGEKGDTGAQGPVGETGPVGPKGDTGPQGERGEQGPQGEVGPEGPAGKDGVQIDDAAVSEDAPWSSKHIIDMLCPPLEESGNPVVCYPVAGYPLGVKASWEPMQEGTGTPSPENIRPIKGRDSVTVNQADGLRAWKMLTLDGTEEWTVSGKFLDNKTDWYYVSSKIPDAINTQPQKGNEICSHYPHADVANNNTMQGCAIVWGSIRVRWGDTIPNDADAWKAYLAAQNAAGTPVQIAYKLKKLVVVPDTNGIFFSEQPAQGGSGDPSPDNIRPILLNNAVQVGQTNTLTLPETVYGGEVDAVSGKGQKVWKSVALDGTEEWTLQTTNIPGKVGFTFQVPEIVTPMSPEIKGDIVCSQYPTISANDTYRCKNGISVEAGNNHYFRIYNDTYAEGTVDEWKSYLATQYAAGTPVQVCYKLAEPVPFTATGAQPIHALAGVNTVLTDADSATVTGRADPIKRITDLEDAVASQT</sequence>
<feature type="compositionally biased region" description="Low complexity" evidence="1">
    <location>
        <begin position="214"/>
        <end position="223"/>
    </location>
</feature>
<proteinExistence type="predicted"/>
<feature type="compositionally biased region" description="Low complexity" evidence="1">
    <location>
        <begin position="256"/>
        <end position="267"/>
    </location>
</feature>
<dbReference type="EMBL" id="BK035285">
    <property type="protein sequence ID" value="DAG91127.1"/>
    <property type="molecule type" value="Genomic_DNA"/>
</dbReference>
<protein>
    <submittedName>
        <fullName evidence="2">Collagen alpha 1(VIII) chain protein</fullName>
    </submittedName>
</protein>
<feature type="compositionally biased region" description="Low complexity" evidence="1">
    <location>
        <begin position="175"/>
        <end position="199"/>
    </location>
</feature>
<dbReference type="GO" id="GO:0031012">
    <property type="term" value="C:extracellular matrix"/>
    <property type="evidence" value="ECO:0007669"/>
    <property type="project" value="TreeGrafter"/>
</dbReference>
<accession>A0A8S5VLE7</accession>
<feature type="compositionally biased region" description="Basic and acidic residues" evidence="1">
    <location>
        <begin position="137"/>
        <end position="146"/>
    </location>
</feature>
<dbReference type="PANTHER" id="PTHR24023">
    <property type="entry name" value="COLLAGEN ALPHA"/>
    <property type="match status" value="1"/>
</dbReference>
<dbReference type="GO" id="GO:0005615">
    <property type="term" value="C:extracellular space"/>
    <property type="evidence" value="ECO:0007669"/>
    <property type="project" value="TreeGrafter"/>
</dbReference>
<reference evidence="2" key="1">
    <citation type="journal article" date="2021" name="Proc. Natl. Acad. Sci. U.S.A.">
        <title>A Catalog of Tens of Thousands of Viruses from Human Metagenomes Reveals Hidden Associations with Chronic Diseases.</title>
        <authorList>
            <person name="Tisza M.J."/>
            <person name="Buck C.B."/>
        </authorList>
    </citation>
    <scope>NUCLEOTIDE SEQUENCE</scope>
    <source>
        <strain evidence="2">Ctxg113</strain>
    </source>
</reference>
<evidence type="ECO:0000313" key="2">
    <source>
        <dbReference type="EMBL" id="DAG91127.1"/>
    </source>
</evidence>
<name>A0A8S5VLE7_9CAUD</name>
<evidence type="ECO:0000256" key="1">
    <source>
        <dbReference type="SAM" id="MobiDB-lite"/>
    </source>
</evidence>
<feature type="region of interest" description="Disordered" evidence="1">
    <location>
        <begin position="137"/>
        <end position="273"/>
    </location>
</feature>
<dbReference type="PANTHER" id="PTHR24023:SF1082">
    <property type="entry name" value="COLLAGEN TRIPLE HELIX REPEAT"/>
    <property type="match status" value="1"/>
</dbReference>
<feature type="compositionally biased region" description="Basic and acidic residues" evidence="1">
    <location>
        <begin position="153"/>
        <end position="166"/>
    </location>
</feature>
<dbReference type="InterPro" id="IPR050149">
    <property type="entry name" value="Collagen_superfamily"/>
</dbReference>
<organism evidence="2">
    <name type="scientific">Ackermannviridae sp</name>
    <dbReference type="NCBI Taxonomy" id="2831612"/>
    <lineage>
        <taxon>Viruses</taxon>
        <taxon>Duplodnaviria</taxon>
        <taxon>Heunggongvirae</taxon>
        <taxon>Uroviricota</taxon>
        <taxon>Caudoviricetes</taxon>
        <taxon>Pantevenvirales</taxon>
        <taxon>Ackermannviridae</taxon>
    </lineage>
</organism>